<keyword evidence="3" id="KW-1185">Reference proteome</keyword>
<feature type="region of interest" description="Disordered" evidence="1">
    <location>
        <begin position="82"/>
        <end position="122"/>
    </location>
</feature>
<accession>A0A8H5F956</accession>
<feature type="compositionally biased region" description="Polar residues" evidence="1">
    <location>
        <begin position="217"/>
        <end position="226"/>
    </location>
</feature>
<dbReference type="AlphaFoldDB" id="A0A8H5F956"/>
<feature type="compositionally biased region" description="Low complexity" evidence="1">
    <location>
        <begin position="175"/>
        <end position="186"/>
    </location>
</feature>
<reference evidence="2 3" key="1">
    <citation type="journal article" date="2020" name="ISME J.">
        <title>Uncovering the hidden diversity of litter-decomposition mechanisms in mushroom-forming fungi.</title>
        <authorList>
            <person name="Floudas D."/>
            <person name="Bentzer J."/>
            <person name="Ahren D."/>
            <person name="Johansson T."/>
            <person name="Persson P."/>
            <person name="Tunlid A."/>
        </authorList>
    </citation>
    <scope>NUCLEOTIDE SEQUENCE [LARGE SCALE GENOMIC DNA]</scope>
    <source>
        <strain evidence="2 3">CBS 291.85</strain>
    </source>
</reference>
<feature type="compositionally biased region" description="Low complexity" evidence="1">
    <location>
        <begin position="193"/>
        <end position="202"/>
    </location>
</feature>
<dbReference type="Proteomes" id="UP000559256">
    <property type="component" value="Unassembled WGS sequence"/>
</dbReference>
<evidence type="ECO:0000313" key="2">
    <source>
        <dbReference type="EMBL" id="KAF5328304.1"/>
    </source>
</evidence>
<comment type="caution">
    <text evidence="2">The sequence shown here is derived from an EMBL/GenBank/DDBJ whole genome shotgun (WGS) entry which is preliminary data.</text>
</comment>
<gene>
    <name evidence="2" type="ORF">D9758_017982</name>
</gene>
<dbReference type="EMBL" id="JAACJM010000364">
    <property type="protein sequence ID" value="KAF5328304.1"/>
    <property type="molecule type" value="Genomic_DNA"/>
</dbReference>
<feature type="region of interest" description="Disordered" evidence="1">
    <location>
        <begin position="157"/>
        <end position="226"/>
    </location>
</feature>
<proteinExistence type="predicted"/>
<protein>
    <submittedName>
        <fullName evidence="2">Uncharacterized protein</fullName>
    </submittedName>
</protein>
<name>A0A8H5F956_9AGAR</name>
<evidence type="ECO:0000313" key="3">
    <source>
        <dbReference type="Proteomes" id="UP000559256"/>
    </source>
</evidence>
<sequence length="226" mass="24177">MFRLYHRVLNLLEPEPLDEVNNHENRASLSLSLVRACVALDVDVNTGLRQDDGIFGAIGARSSGEIDGDGHPEATAEPLTQASVQADSNPDPDANETATHKTHTSTHTTTMHTKPASYHLQEQVDLTRTLTGSKTMAKTYFETKHPQISIYPPPSLSLSLSSSSPSLSPSPSPSPLQSSSHSSSPHSPHHHLPLSSSSSSSHPEPESILIPNAHTIYPSSSSSIAE</sequence>
<evidence type="ECO:0000256" key="1">
    <source>
        <dbReference type="SAM" id="MobiDB-lite"/>
    </source>
</evidence>
<organism evidence="2 3">
    <name type="scientific">Tetrapyrgos nigripes</name>
    <dbReference type="NCBI Taxonomy" id="182062"/>
    <lineage>
        <taxon>Eukaryota</taxon>
        <taxon>Fungi</taxon>
        <taxon>Dikarya</taxon>
        <taxon>Basidiomycota</taxon>
        <taxon>Agaricomycotina</taxon>
        <taxon>Agaricomycetes</taxon>
        <taxon>Agaricomycetidae</taxon>
        <taxon>Agaricales</taxon>
        <taxon>Marasmiineae</taxon>
        <taxon>Marasmiaceae</taxon>
        <taxon>Tetrapyrgos</taxon>
    </lineage>
</organism>
<feature type="compositionally biased region" description="Low complexity" evidence="1">
    <location>
        <begin position="157"/>
        <end position="167"/>
    </location>
</feature>